<feature type="transmembrane region" description="Helical" evidence="1">
    <location>
        <begin position="37"/>
        <end position="57"/>
    </location>
</feature>
<accession>A0ABU1NS47</accession>
<evidence type="ECO:0000256" key="1">
    <source>
        <dbReference type="SAM" id="Phobius"/>
    </source>
</evidence>
<keyword evidence="1" id="KW-1133">Transmembrane helix</keyword>
<sequence>MQISQGSSPKIAIKRMLIVNVVIPYLIYRLLESHVSSVAALSIAAAVPLLETIYGFIKTRKLDAFSLFIFSSLILGVLATLMTGDERFILLKESYAIGIMGLALLVSLLFPKPLLYVFAKRTLNDPQMTYKYETNPAVRATFRKLTLVWAVVLLFEVSVKICLVFLLTTDRMLVIAPIASIIIIGIGVLWTFRYVKSRKNPVQ</sequence>
<keyword evidence="1" id="KW-0812">Transmembrane</keyword>
<gene>
    <name evidence="2" type="ORF">J2736_001457</name>
</gene>
<dbReference type="EMBL" id="JAVDSB010000001">
    <property type="protein sequence ID" value="MDR6550274.1"/>
    <property type="molecule type" value="Genomic_DNA"/>
</dbReference>
<name>A0ABU1NS47_9BACL</name>
<feature type="transmembrane region" description="Helical" evidence="1">
    <location>
        <begin position="12"/>
        <end position="31"/>
    </location>
</feature>
<protein>
    <submittedName>
        <fullName evidence="2">Intracellular septation protein A</fullName>
    </submittedName>
</protein>
<keyword evidence="1" id="KW-0472">Membrane</keyword>
<dbReference type="Proteomes" id="UP001267290">
    <property type="component" value="Unassembled WGS sequence"/>
</dbReference>
<organism evidence="2 3">
    <name type="scientific">Paenibacillus qinlingensis</name>
    <dbReference type="NCBI Taxonomy" id="1837343"/>
    <lineage>
        <taxon>Bacteria</taxon>
        <taxon>Bacillati</taxon>
        <taxon>Bacillota</taxon>
        <taxon>Bacilli</taxon>
        <taxon>Bacillales</taxon>
        <taxon>Paenibacillaceae</taxon>
        <taxon>Paenibacillus</taxon>
    </lineage>
</organism>
<evidence type="ECO:0000313" key="3">
    <source>
        <dbReference type="Proteomes" id="UP001267290"/>
    </source>
</evidence>
<proteinExistence type="predicted"/>
<feature type="transmembrane region" description="Helical" evidence="1">
    <location>
        <begin position="95"/>
        <end position="118"/>
    </location>
</feature>
<dbReference type="NCBIfam" id="NF041646">
    <property type="entry name" value="VC0807_fam"/>
    <property type="match status" value="1"/>
</dbReference>
<feature type="transmembrane region" description="Helical" evidence="1">
    <location>
        <begin position="64"/>
        <end position="83"/>
    </location>
</feature>
<comment type="caution">
    <text evidence="2">The sequence shown here is derived from an EMBL/GenBank/DDBJ whole genome shotgun (WGS) entry which is preliminary data.</text>
</comment>
<reference evidence="2 3" key="1">
    <citation type="submission" date="2023-07" db="EMBL/GenBank/DDBJ databases">
        <title>Sorghum-associated microbial communities from plants grown in Nebraska, USA.</title>
        <authorList>
            <person name="Schachtman D."/>
        </authorList>
    </citation>
    <scope>NUCLEOTIDE SEQUENCE [LARGE SCALE GENOMIC DNA]</scope>
    <source>
        <strain evidence="2 3">CC258</strain>
    </source>
</reference>
<feature type="transmembrane region" description="Helical" evidence="1">
    <location>
        <begin position="173"/>
        <end position="192"/>
    </location>
</feature>
<evidence type="ECO:0000313" key="2">
    <source>
        <dbReference type="EMBL" id="MDR6550274.1"/>
    </source>
</evidence>
<feature type="transmembrane region" description="Helical" evidence="1">
    <location>
        <begin position="147"/>
        <end position="167"/>
    </location>
</feature>
<keyword evidence="3" id="KW-1185">Reference proteome</keyword>
<dbReference type="RefSeq" id="WP_310224798.1">
    <property type="nucleotide sequence ID" value="NZ_JAVDSB010000001.1"/>
</dbReference>